<dbReference type="Gene3D" id="3.40.30.10">
    <property type="entry name" value="Glutaredoxin"/>
    <property type="match status" value="1"/>
</dbReference>
<organism evidence="7 8">
    <name type="scientific">Solimonas terrae</name>
    <dbReference type="NCBI Taxonomy" id="1396819"/>
    <lineage>
        <taxon>Bacteria</taxon>
        <taxon>Pseudomonadati</taxon>
        <taxon>Pseudomonadota</taxon>
        <taxon>Gammaproteobacteria</taxon>
        <taxon>Nevskiales</taxon>
        <taxon>Nevskiaceae</taxon>
        <taxon>Solimonas</taxon>
    </lineage>
</organism>
<evidence type="ECO:0000256" key="4">
    <source>
        <dbReference type="ARBA" id="ARBA00023157"/>
    </source>
</evidence>
<evidence type="ECO:0000256" key="1">
    <source>
        <dbReference type="ARBA" id="ARBA00004383"/>
    </source>
</evidence>
<feature type="domain" description="Thioredoxin" evidence="6">
    <location>
        <begin position="33"/>
        <end position="170"/>
    </location>
</feature>
<gene>
    <name evidence="7" type="ORF">G7Y85_11620</name>
</gene>
<evidence type="ECO:0000313" key="8">
    <source>
        <dbReference type="Proteomes" id="UP000472676"/>
    </source>
</evidence>
<dbReference type="Proteomes" id="UP000472676">
    <property type="component" value="Unassembled WGS sequence"/>
</dbReference>
<dbReference type="AlphaFoldDB" id="A0A6M2BSW1"/>
<reference evidence="7 8" key="1">
    <citation type="journal article" date="2014" name="Int. J. Syst. Evol. Microbiol.">
        <title>Solimonas terrae sp. nov., isolated from soil.</title>
        <authorList>
            <person name="Kim S.J."/>
            <person name="Moon J.Y."/>
            <person name="Weon H.Y."/>
            <person name="Ahn J.H."/>
            <person name="Chen W.M."/>
            <person name="Kwon S.W."/>
        </authorList>
    </citation>
    <scope>NUCLEOTIDE SEQUENCE [LARGE SCALE GENOMIC DNA]</scope>
    <source>
        <strain evidence="7 8">KIS83-12</strain>
    </source>
</reference>
<dbReference type="PANTHER" id="PTHR42852:SF6">
    <property type="entry name" value="THIOL:DISULFIDE INTERCHANGE PROTEIN DSBE"/>
    <property type="match status" value="1"/>
</dbReference>
<dbReference type="GO" id="GO:0017004">
    <property type="term" value="P:cytochrome complex assembly"/>
    <property type="evidence" value="ECO:0007669"/>
    <property type="project" value="UniProtKB-KW"/>
</dbReference>
<dbReference type="InterPro" id="IPR050553">
    <property type="entry name" value="Thioredoxin_ResA/DsbE_sf"/>
</dbReference>
<dbReference type="PROSITE" id="PS51352">
    <property type="entry name" value="THIOREDOXIN_2"/>
    <property type="match status" value="1"/>
</dbReference>
<dbReference type="SUPFAM" id="SSF52833">
    <property type="entry name" value="Thioredoxin-like"/>
    <property type="match status" value="1"/>
</dbReference>
<dbReference type="InterPro" id="IPR036249">
    <property type="entry name" value="Thioredoxin-like_sf"/>
</dbReference>
<comment type="subcellular location">
    <subcellularLocation>
        <location evidence="1">Cell inner membrane</location>
        <topology evidence="1">Single-pass membrane protein</topology>
        <orientation evidence="1">Periplasmic side</orientation>
    </subcellularLocation>
</comment>
<dbReference type="InterPro" id="IPR013766">
    <property type="entry name" value="Thioredoxin_domain"/>
</dbReference>
<dbReference type="Pfam" id="PF08534">
    <property type="entry name" value="Redoxin"/>
    <property type="match status" value="1"/>
</dbReference>
<dbReference type="GO" id="GO:0015036">
    <property type="term" value="F:disulfide oxidoreductase activity"/>
    <property type="evidence" value="ECO:0007669"/>
    <property type="project" value="InterPro"/>
</dbReference>
<keyword evidence="5" id="KW-0676">Redox-active center</keyword>
<name>A0A6M2BSW1_9GAMM</name>
<evidence type="ECO:0000256" key="3">
    <source>
        <dbReference type="ARBA" id="ARBA00022748"/>
    </source>
</evidence>
<dbReference type="GO" id="GO:0005886">
    <property type="term" value="C:plasma membrane"/>
    <property type="evidence" value="ECO:0007669"/>
    <property type="project" value="UniProtKB-SubCell"/>
</dbReference>
<dbReference type="GO" id="GO:0030288">
    <property type="term" value="C:outer membrane-bounded periplasmic space"/>
    <property type="evidence" value="ECO:0007669"/>
    <property type="project" value="InterPro"/>
</dbReference>
<dbReference type="InterPro" id="IPR017937">
    <property type="entry name" value="Thioredoxin_CS"/>
</dbReference>
<proteinExistence type="inferred from homology"/>
<comment type="similarity">
    <text evidence="2">Belongs to the thioredoxin family. DsbE subfamily.</text>
</comment>
<accession>A0A6M2BSW1</accession>
<keyword evidence="3" id="KW-0201">Cytochrome c-type biogenesis</keyword>
<keyword evidence="8" id="KW-1185">Reference proteome</keyword>
<evidence type="ECO:0000313" key="7">
    <source>
        <dbReference type="EMBL" id="NGY05420.1"/>
    </source>
</evidence>
<evidence type="ECO:0000256" key="5">
    <source>
        <dbReference type="ARBA" id="ARBA00023284"/>
    </source>
</evidence>
<evidence type="ECO:0000256" key="2">
    <source>
        <dbReference type="ARBA" id="ARBA00007758"/>
    </source>
</evidence>
<protein>
    <submittedName>
        <fullName evidence="7">DsbE family thiol:disulfide interchange protein</fullName>
    </submittedName>
</protein>
<evidence type="ECO:0000259" key="6">
    <source>
        <dbReference type="PROSITE" id="PS51352"/>
    </source>
</evidence>
<sequence>MRLRYLLPAAALVGLVVLFAAGLHHDPHEVPSPLIGKPAPAFSLGLLGEPAKRYTADDLKGRPVLVNFFASWCAACEVEQDYLMQLAAQGVEIVGVDYKDSDEDASRWLARHGNPYRSVITDPQGAAGLDWGVYGAPETFVLNAAGTIVYKQIGPLDDAVWRTRIAPLMERGS</sequence>
<comment type="caution">
    <text evidence="7">The sequence shown here is derived from an EMBL/GenBank/DDBJ whole genome shotgun (WGS) entry which is preliminary data.</text>
</comment>
<dbReference type="CDD" id="cd03010">
    <property type="entry name" value="TlpA_like_DsbE"/>
    <property type="match status" value="1"/>
</dbReference>
<dbReference type="PROSITE" id="PS00194">
    <property type="entry name" value="THIOREDOXIN_1"/>
    <property type="match status" value="1"/>
</dbReference>
<dbReference type="InterPro" id="IPR013740">
    <property type="entry name" value="Redoxin"/>
</dbReference>
<dbReference type="EMBL" id="JAAMOW010000005">
    <property type="protein sequence ID" value="NGY05420.1"/>
    <property type="molecule type" value="Genomic_DNA"/>
</dbReference>
<dbReference type="PANTHER" id="PTHR42852">
    <property type="entry name" value="THIOL:DISULFIDE INTERCHANGE PROTEIN DSBE"/>
    <property type="match status" value="1"/>
</dbReference>
<dbReference type="RefSeq" id="WP_166256852.1">
    <property type="nucleotide sequence ID" value="NZ_JAAMOW010000005.1"/>
</dbReference>
<dbReference type="NCBIfam" id="TIGR00385">
    <property type="entry name" value="dsbE"/>
    <property type="match status" value="1"/>
</dbReference>
<dbReference type="InterPro" id="IPR004799">
    <property type="entry name" value="Periplasmic_diS_OxRdtase_DsbE"/>
</dbReference>
<keyword evidence="4" id="KW-1015">Disulfide bond</keyword>